<dbReference type="Gene3D" id="3.40.50.10400">
    <property type="entry name" value="Hypothetical protein PA1492"/>
    <property type="match status" value="1"/>
</dbReference>
<dbReference type="Proteomes" id="UP000178107">
    <property type="component" value="Unassembled WGS sequence"/>
</dbReference>
<organism evidence="1 2">
    <name type="scientific">Candidatus Zambryskibacteria bacterium RIFCSPHIGHO2_01_FULL_46_25</name>
    <dbReference type="NCBI Taxonomy" id="1802738"/>
    <lineage>
        <taxon>Bacteria</taxon>
        <taxon>Candidatus Zambryskiibacteriota</taxon>
    </lineage>
</organism>
<dbReference type="AlphaFoldDB" id="A0A1G2SYI0"/>
<evidence type="ECO:0000313" key="1">
    <source>
        <dbReference type="EMBL" id="OHA90096.1"/>
    </source>
</evidence>
<dbReference type="EMBL" id="MHVH01000006">
    <property type="protein sequence ID" value="OHA90096.1"/>
    <property type="molecule type" value="Genomic_DNA"/>
</dbReference>
<accession>A0A1G2SYI0</accession>
<reference evidence="1 2" key="1">
    <citation type="journal article" date="2016" name="Nat. Commun.">
        <title>Thousands of microbial genomes shed light on interconnected biogeochemical processes in an aquifer system.</title>
        <authorList>
            <person name="Anantharaman K."/>
            <person name="Brown C.T."/>
            <person name="Hug L.A."/>
            <person name="Sharon I."/>
            <person name="Castelle C.J."/>
            <person name="Probst A.J."/>
            <person name="Thomas B.C."/>
            <person name="Singh A."/>
            <person name="Wilkins M.J."/>
            <person name="Karaoz U."/>
            <person name="Brodie E.L."/>
            <person name="Williams K.H."/>
            <person name="Hubbard S.S."/>
            <person name="Banfield J.F."/>
        </authorList>
    </citation>
    <scope>NUCLEOTIDE SEQUENCE [LARGE SCALE GENOMIC DNA]</scope>
</reference>
<name>A0A1G2SYI0_9BACT</name>
<protein>
    <recommendedName>
        <fullName evidence="3">DUF1937 domain-containing protein</fullName>
    </recommendedName>
</protein>
<proteinExistence type="predicted"/>
<evidence type="ECO:0000313" key="2">
    <source>
        <dbReference type="Proteomes" id="UP000178107"/>
    </source>
</evidence>
<comment type="caution">
    <text evidence="1">The sequence shown here is derived from an EMBL/GenBank/DDBJ whole genome shotgun (WGS) entry which is preliminary data.</text>
</comment>
<dbReference type="SUPFAM" id="SSF52309">
    <property type="entry name" value="N-(deoxy)ribosyltransferase-like"/>
    <property type="match status" value="1"/>
</dbReference>
<sequence length="160" mass="18000">MNSQRLTTKSAGAEKSLFELALQAIKEIEVKKGSVIQFCGPISTGGFGNIDENIECISSTIQAAEKIGIPVFNQMAYERRMDLILENHTGYDYPLLEFFYKPILESGKIGALLFLPLWETSVGSKWEHDFAKSINIPVFYLEGPFIVEIRTIYEKIKSPS</sequence>
<gene>
    <name evidence="1" type="ORF">A2838_00490</name>
</gene>
<evidence type="ECO:0008006" key="3">
    <source>
        <dbReference type="Google" id="ProtNLM"/>
    </source>
</evidence>